<dbReference type="InterPro" id="IPR029063">
    <property type="entry name" value="SAM-dependent_MTases_sf"/>
</dbReference>
<dbReference type="GeneID" id="41958975"/>
<gene>
    <name evidence="4" type="ORF">PgNI_04014</name>
</gene>
<dbReference type="Pfam" id="PF05063">
    <property type="entry name" value="MT-A70"/>
    <property type="match status" value="1"/>
</dbReference>
<dbReference type="RefSeq" id="XP_030983369.1">
    <property type="nucleotide sequence ID" value="XM_031124066.1"/>
</dbReference>
<organism evidence="3 4">
    <name type="scientific">Pyricularia grisea</name>
    <name type="common">Crabgrass-specific blast fungus</name>
    <name type="synonym">Magnaporthe grisea</name>
    <dbReference type="NCBI Taxonomy" id="148305"/>
    <lineage>
        <taxon>Eukaryota</taxon>
        <taxon>Fungi</taxon>
        <taxon>Dikarya</taxon>
        <taxon>Ascomycota</taxon>
        <taxon>Pezizomycotina</taxon>
        <taxon>Sordariomycetes</taxon>
        <taxon>Sordariomycetidae</taxon>
        <taxon>Magnaporthales</taxon>
        <taxon>Pyriculariaceae</taxon>
        <taxon>Pyricularia</taxon>
    </lineage>
</organism>
<dbReference type="GO" id="GO:0032259">
    <property type="term" value="P:methylation"/>
    <property type="evidence" value="ECO:0007669"/>
    <property type="project" value="InterPro"/>
</dbReference>
<dbReference type="InterPro" id="IPR007757">
    <property type="entry name" value="MT-A70-like"/>
</dbReference>
<accession>A0A6P8B8N5</accession>
<comment type="similarity">
    <text evidence="1">Belongs to the MT-A70-like family.</text>
</comment>
<dbReference type="AlphaFoldDB" id="A0A6P8B8N5"/>
<dbReference type="InterPro" id="IPR002052">
    <property type="entry name" value="DNA_methylase_N6_adenine_CS"/>
</dbReference>
<dbReference type="GO" id="GO:0008168">
    <property type="term" value="F:methyltransferase activity"/>
    <property type="evidence" value="ECO:0007669"/>
    <property type="project" value="InterPro"/>
</dbReference>
<dbReference type="PROSITE" id="PS51143">
    <property type="entry name" value="MT_A70"/>
    <property type="match status" value="1"/>
</dbReference>
<proteinExistence type="inferred from homology"/>
<evidence type="ECO:0000313" key="4">
    <source>
        <dbReference type="RefSeq" id="XP_030983369.1"/>
    </source>
</evidence>
<name>A0A6P8B8N5_PYRGI</name>
<keyword evidence="3" id="KW-1185">Reference proteome</keyword>
<reference evidence="4" key="1">
    <citation type="journal article" date="2019" name="Mol. Biol. Evol.">
        <title>Blast fungal genomes show frequent chromosomal changes, gene gains and losses, and effector gene turnover.</title>
        <authorList>
            <person name="Gomez Luciano L.B."/>
            <person name="Jason Tsai I."/>
            <person name="Chuma I."/>
            <person name="Tosa Y."/>
            <person name="Chen Y.H."/>
            <person name="Li J.Y."/>
            <person name="Li M.Y."/>
            <person name="Jade Lu M.Y."/>
            <person name="Nakayashiki H."/>
            <person name="Li W.H."/>
        </authorList>
    </citation>
    <scope>NUCLEOTIDE SEQUENCE</scope>
    <source>
        <strain evidence="4">NI907</strain>
    </source>
</reference>
<dbReference type="Proteomes" id="UP000515153">
    <property type="component" value="Unplaced"/>
</dbReference>
<evidence type="ECO:0000313" key="3">
    <source>
        <dbReference type="Proteomes" id="UP000515153"/>
    </source>
</evidence>
<evidence type="ECO:0000256" key="1">
    <source>
        <dbReference type="PROSITE-ProRule" id="PRU00489"/>
    </source>
</evidence>
<sequence>MTTATLFESTDGTVVLLDLPRSIEEAQYLAAATLPQGPSLATKSCPDGTSRTRRLISSPPPETPFVNPEPKNDPSPLPAAAQVAQLMIQASVTRALEELTTNYSGPYLLPRQLSRQCMIANGGKTLDDFKSPHSCDLESCSTTTEACSSIQDDDPEGRYYFPPESRHVLGTIQETKALLLRDAPNFDVIVLDPPWPNRSAKRKKDGYKVAATTDEIRDLLSDVPIPSLLARDGLVAIWVTNKPAFLEMLTSSRDGILSEWGLELVGEWSWLKITTSAQPILPIDSAYRKPWEPLLIAQRKGSKRVFPSCWRRRVILSVPDTHSRKPNIRNLMSTMLPPRPRGLEVFARNLTAGWWAWGDDVLHFQERSNWVTAESERPLTGSQSE</sequence>
<reference evidence="4" key="3">
    <citation type="submission" date="2025-08" db="UniProtKB">
        <authorList>
            <consortium name="RefSeq"/>
        </authorList>
    </citation>
    <scope>IDENTIFICATION</scope>
    <source>
        <strain evidence="4">NI907</strain>
    </source>
</reference>
<reference evidence="4" key="2">
    <citation type="submission" date="2019-10" db="EMBL/GenBank/DDBJ databases">
        <authorList>
            <consortium name="NCBI Genome Project"/>
        </authorList>
    </citation>
    <scope>NUCLEOTIDE SEQUENCE</scope>
    <source>
        <strain evidence="4">NI907</strain>
    </source>
</reference>
<dbReference type="PROSITE" id="PS00092">
    <property type="entry name" value="N6_MTASE"/>
    <property type="match status" value="1"/>
</dbReference>
<protein>
    <recommendedName>
        <fullName evidence="5">MT-A70-domain-containing protein</fullName>
    </recommendedName>
</protein>
<dbReference type="SUPFAM" id="SSF53335">
    <property type="entry name" value="S-adenosyl-L-methionine-dependent methyltransferases"/>
    <property type="match status" value="1"/>
</dbReference>
<evidence type="ECO:0000256" key="2">
    <source>
        <dbReference type="SAM" id="MobiDB-lite"/>
    </source>
</evidence>
<feature type="region of interest" description="Disordered" evidence="2">
    <location>
        <begin position="39"/>
        <end position="77"/>
    </location>
</feature>
<evidence type="ECO:0008006" key="5">
    <source>
        <dbReference type="Google" id="ProtNLM"/>
    </source>
</evidence>
<dbReference type="GO" id="GO:0005634">
    <property type="term" value="C:nucleus"/>
    <property type="evidence" value="ECO:0007669"/>
    <property type="project" value="TreeGrafter"/>
</dbReference>
<dbReference type="GO" id="GO:0003676">
    <property type="term" value="F:nucleic acid binding"/>
    <property type="evidence" value="ECO:0007669"/>
    <property type="project" value="InterPro"/>
</dbReference>
<dbReference type="PANTHER" id="PTHR12829:SF4">
    <property type="entry name" value="N(6)-ADENINE-SPECIFIC METHYLTRANSFERASE METTL4"/>
    <property type="match status" value="1"/>
</dbReference>
<dbReference type="PANTHER" id="PTHR12829">
    <property type="entry name" value="N6-ADENOSINE-METHYLTRANSFERASE"/>
    <property type="match status" value="1"/>
</dbReference>
<dbReference type="KEGG" id="pgri:PgNI_04014"/>